<dbReference type="InterPro" id="IPR051686">
    <property type="entry name" value="Lipoprotein_DolP"/>
</dbReference>
<reference evidence="4 5" key="1">
    <citation type="journal article" date="2023" name="Int. J. Syst. Evol. Microbiol.">
        <title>Physiological and genomic analyses of cobalamin (vitamin B12)-auxotrophy of Lysobacter auxotrophicus sp. nov., a methionine-auxotrophic chitinolytic bacterium isolated from chitin-treated soil.</title>
        <authorList>
            <person name="Saito A."/>
            <person name="Dohra H."/>
            <person name="Hamada M."/>
            <person name="Moriuchi R."/>
            <person name="Kotsuchibashi Y."/>
            <person name="Mori K."/>
        </authorList>
    </citation>
    <scope>NUCLEOTIDE SEQUENCE [LARGE SCALE GENOMIC DNA]</scope>
    <source>
        <strain evidence="4 5">5-21a</strain>
    </source>
</reference>
<name>A0ABN6UP36_9GAMM</name>
<dbReference type="PROSITE" id="PS50914">
    <property type="entry name" value="BON"/>
    <property type="match status" value="1"/>
</dbReference>
<evidence type="ECO:0000259" key="3">
    <source>
        <dbReference type="PROSITE" id="PS50914"/>
    </source>
</evidence>
<feature type="signal peptide" evidence="2">
    <location>
        <begin position="1"/>
        <end position="29"/>
    </location>
</feature>
<dbReference type="InterPro" id="IPR007055">
    <property type="entry name" value="BON_dom"/>
</dbReference>
<organism evidence="4 5">
    <name type="scientific">Lysobacter auxotrophicus</name>
    <dbReference type="NCBI Taxonomy" id="2992573"/>
    <lineage>
        <taxon>Bacteria</taxon>
        <taxon>Pseudomonadati</taxon>
        <taxon>Pseudomonadota</taxon>
        <taxon>Gammaproteobacteria</taxon>
        <taxon>Lysobacterales</taxon>
        <taxon>Lysobacteraceae</taxon>
        <taxon>Lysobacter</taxon>
    </lineage>
</organism>
<dbReference type="PANTHER" id="PTHR34606:SF15">
    <property type="entry name" value="BON DOMAIN-CONTAINING PROTEIN"/>
    <property type="match status" value="1"/>
</dbReference>
<protein>
    <submittedName>
        <fullName evidence="4">BON domain-containing protein</fullName>
    </submittedName>
</protein>
<evidence type="ECO:0000313" key="4">
    <source>
        <dbReference type="EMBL" id="BDU18168.1"/>
    </source>
</evidence>
<sequence length="121" mass="12440">MKIRTHTSLFAAVFGAAALVAAVPMSAMAQDRTQTEAEEEGDSAQPVNDTWITTKVKADLMATSDVPGTTIDVDTTNGVVKLSGNVDSKAQHDKAISVAKGIKGVKSVDAKGLAVAKGGKK</sequence>
<keyword evidence="5" id="KW-1185">Reference proteome</keyword>
<feature type="region of interest" description="Disordered" evidence="1">
    <location>
        <begin position="28"/>
        <end position="49"/>
    </location>
</feature>
<dbReference type="Gene3D" id="3.30.1340.30">
    <property type="match status" value="1"/>
</dbReference>
<feature type="chain" id="PRO_5045079103" evidence="2">
    <location>
        <begin position="30"/>
        <end position="121"/>
    </location>
</feature>
<keyword evidence="2" id="KW-0732">Signal</keyword>
<evidence type="ECO:0000313" key="5">
    <source>
        <dbReference type="Proteomes" id="UP001317822"/>
    </source>
</evidence>
<proteinExistence type="predicted"/>
<dbReference type="SMART" id="SM00749">
    <property type="entry name" value="BON"/>
    <property type="match status" value="1"/>
</dbReference>
<evidence type="ECO:0000256" key="2">
    <source>
        <dbReference type="SAM" id="SignalP"/>
    </source>
</evidence>
<feature type="domain" description="BON" evidence="3">
    <location>
        <begin position="48"/>
        <end position="117"/>
    </location>
</feature>
<dbReference type="Proteomes" id="UP001317822">
    <property type="component" value="Chromosome"/>
</dbReference>
<dbReference type="EMBL" id="AP027041">
    <property type="protein sequence ID" value="BDU18168.1"/>
    <property type="molecule type" value="Genomic_DNA"/>
</dbReference>
<gene>
    <name evidence="4" type="ORF">LA521A_33690</name>
</gene>
<dbReference type="InterPro" id="IPR014004">
    <property type="entry name" value="Transpt-assoc_nodulatn_dom_bac"/>
</dbReference>
<evidence type="ECO:0000256" key="1">
    <source>
        <dbReference type="SAM" id="MobiDB-lite"/>
    </source>
</evidence>
<dbReference type="PANTHER" id="PTHR34606">
    <property type="entry name" value="BON DOMAIN-CONTAINING PROTEIN"/>
    <property type="match status" value="1"/>
</dbReference>
<accession>A0ABN6UP36</accession>
<dbReference type="Pfam" id="PF04972">
    <property type="entry name" value="BON"/>
    <property type="match status" value="1"/>
</dbReference>